<comment type="caution">
    <text evidence="3">The sequence shown here is derived from an EMBL/GenBank/DDBJ whole genome shotgun (WGS) entry which is preliminary data.</text>
</comment>
<feature type="signal peptide" evidence="2">
    <location>
        <begin position="1"/>
        <end position="25"/>
    </location>
</feature>
<keyword evidence="4" id="KW-1185">Reference proteome</keyword>
<dbReference type="Gene3D" id="3.40.50.1820">
    <property type="entry name" value="alpha/beta hydrolase"/>
    <property type="match status" value="1"/>
</dbReference>
<dbReference type="AlphaFoldDB" id="A0A841CP64"/>
<organism evidence="3 4">
    <name type="scientific">Saccharothrix tamanrassetensis</name>
    <dbReference type="NCBI Taxonomy" id="1051531"/>
    <lineage>
        <taxon>Bacteria</taxon>
        <taxon>Bacillati</taxon>
        <taxon>Actinomycetota</taxon>
        <taxon>Actinomycetes</taxon>
        <taxon>Pseudonocardiales</taxon>
        <taxon>Pseudonocardiaceae</taxon>
        <taxon>Saccharothrix</taxon>
    </lineage>
</organism>
<dbReference type="InterPro" id="IPR029058">
    <property type="entry name" value="AB_hydrolase_fold"/>
</dbReference>
<feature type="chain" id="PRO_5032608172" evidence="2">
    <location>
        <begin position="26"/>
        <end position="194"/>
    </location>
</feature>
<feature type="region of interest" description="Disordered" evidence="1">
    <location>
        <begin position="121"/>
        <end position="152"/>
    </location>
</feature>
<sequence>MRRFLAVTASAVFGVAALPALPAGARTGPALDWVRCEADEPGQEDPPPADVQCAGLRVPVDWARGGATIELSLVRRQATGDRIGTIVYLPGGPGDSGIRQLIDRNRVTPVAEARFDVVSLDPRGTNRRSGRPSVNAGSASTAVRTARRPHSCTPRCTRTGCGRWCSTASSTTRWAHASSWPVRAGRSRTPSANS</sequence>
<proteinExistence type="predicted"/>
<evidence type="ECO:0000313" key="4">
    <source>
        <dbReference type="Proteomes" id="UP000547510"/>
    </source>
</evidence>
<gene>
    <name evidence="3" type="ORF">FHS29_004762</name>
</gene>
<evidence type="ECO:0000256" key="1">
    <source>
        <dbReference type="SAM" id="MobiDB-lite"/>
    </source>
</evidence>
<evidence type="ECO:0000313" key="3">
    <source>
        <dbReference type="EMBL" id="MBB5958154.1"/>
    </source>
</evidence>
<keyword evidence="2" id="KW-0732">Signal</keyword>
<evidence type="ECO:0000256" key="2">
    <source>
        <dbReference type="SAM" id="SignalP"/>
    </source>
</evidence>
<reference evidence="3 4" key="1">
    <citation type="submission" date="2020-08" db="EMBL/GenBank/DDBJ databases">
        <title>Genomic Encyclopedia of Type Strains, Phase III (KMG-III): the genomes of soil and plant-associated and newly described type strains.</title>
        <authorList>
            <person name="Whitman W."/>
        </authorList>
    </citation>
    <scope>NUCLEOTIDE SEQUENCE [LARGE SCALE GENOMIC DNA]</scope>
    <source>
        <strain evidence="3 4">CECT 8640</strain>
    </source>
</reference>
<dbReference type="EMBL" id="JACHJN010000007">
    <property type="protein sequence ID" value="MBB5958154.1"/>
    <property type="molecule type" value="Genomic_DNA"/>
</dbReference>
<dbReference type="SUPFAM" id="SSF53474">
    <property type="entry name" value="alpha/beta-Hydrolases"/>
    <property type="match status" value="1"/>
</dbReference>
<protein>
    <submittedName>
        <fullName evidence="3">Uncharacterized protein</fullName>
    </submittedName>
</protein>
<accession>A0A841CP64</accession>
<dbReference type="Proteomes" id="UP000547510">
    <property type="component" value="Unassembled WGS sequence"/>
</dbReference>
<dbReference type="RefSeq" id="WP_184693846.1">
    <property type="nucleotide sequence ID" value="NZ_JACHJN010000007.1"/>
</dbReference>
<name>A0A841CP64_9PSEU</name>